<dbReference type="Gene3D" id="2.40.30.170">
    <property type="match status" value="1"/>
</dbReference>
<dbReference type="GO" id="GO:1990281">
    <property type="term" value="C:efflux pump complex"/>
    <property type="evidence" value="ECO:0007669"/>
    <property type="project" value="TreeGrafter"/>
</dbReference>
<dbReference type="Pfam" id="PF25954">
    <property type="entry name" value="Beta-barrel_RND_2"/>
    <property type="match status" value="1"/>
</dbReference>
<gene>
    <name evidence="6" type="ORF">C4F51_01090</name>
</gene>
<evidence type="ECO:0000313" key="7">
    <source>
        <dbReference type="Proteomes" id="UP000652567"/>
    </source>
</evidence>
<dbReference type="Pfam" id="PF25917">
    <property type="entry name" value="BSH_RND"/>
    <property type="match status" value="1"/>
</dbReference>
<dbReference type="Proteomes" id="UP000652567">
    <property type="component" value="Unassembled WGS sequence"/>
</dbReference>
<dbReference type="RefSeq" id="WP_193906396.1">
    <property type="nucleotide sequence ID" value="NZ_PRDL01000001.1"/>
</dbReference>
<name>A0A928UYX0_9GAMM</name>
<dbReference type="PANTHER" id="PTHR30469">
    <property type="entry name" value="MULTIDRUG RESISTANCE PROTEIN MDTA"/>
    <property type="match status" value="1"/>
</dbReference>
<proteinExistence type="inferred from homology"/>
<evidence type="ECO:0000256" key="2">
    <source>
        <dbReference type="SAM" id="Phobius"/>
    </source>
</evidence>
<evidence type="ECO:0000259" key="5">
    <source>
        <dbReference type="Pfam" id="PF25989"/>
    </source>
</evidence>
<accession>A0A928UYX0</accession>
<dbReference type="PANTHER" id="PTHR30469:SF37">
    <property type="entry name" value="RAGD PROTEIN"/>
    <property type="match status" value="1"/>
</dbReference>
<dbReference type="InterPro" id="IPR058637">
    <property type="entry name" value="YknX-like_C"/>
</dbReference>
<dbReference type="Gene3D" id="1.10.287.470">
    <property type="entry name" value="Helix hairpin bin"/>
    <property type="match status" value="1"/>
</dbReference>
<evidence type="ECO:0000313" key="6">
    <source>
        <dbReference type="EMBL" id="MBE8715780.1"/>
    </source>
</evidence>
<dbReference type="Pfam" id="PF25989">
    <property type="entry name" value="YknX_C"/>
    <property type="match status" value="1"/>
</dbReference>
<dbReference type="Gene3D" id="2.40.420.20">
    <property type="match status" value="1"/>
</dbReference>
<feature type="domain" description="YknX-like C-terminal permuted SH3-like" evidence="5">
    <location>
        <begin position="318"/>
        <end position="385"/>
    </location>
</feature>
<keyword evidence="2" id="KW-0812">Transmembrane</keyword>
<feature type="domain" description="CusB-like beta-barrel" evidence="4">
    <location>
        <begin position="241"/>
        <end position="311"/>
    </location>
</feature>
<sequence length="390" mass="41469">MYNHHHENDSVDVALFQKKLLKIGIVVCVAGFILAGWGIMQRSNANIALGKEAATMAMPTVAVVAPGLAEGPATLVLPGNLEPLNSAAIYAQTNGYIKEWLVDIGDGVEKGQLLAILDAPELLHQLAQAKADYATALAEQQNAQSMAERSNSLMARNSGAISREEVEQRVNDAEAKTAATRAASANVQRLEALQGFTQLTAPFAGVVTSRSAQLGDLVVAGNAATRPLFTVSDTQRMRVYVRVPQSYAAQMQVGQLAHLIVPGYAERTFTAQVSRSARAVDRESGSLLVELQAENPQGILLPGAYAQVSFTLSTAQSIKVPGSAILYRDETPSVATIDSNNLVTLKPVQIGRDEGNRVEIVAGITVDDRVIVTPPDAIRNGDEVIIATSH</sequence>
<dbReference type="EMBL" id="PRDL01000001">
    <property type="protein sequence ID" value="MBE8715780.1"/>
    <property type="molecule type" value="Genomic_DNA"/>
</dbReference>
<dbReference type="InterPro" id="IPR006143">
    <property type="entry name" value="RND_pump_MFP"/>
</dbReference>
<dbReference type="NCBIfam" id="TIGR01730">
    <property type="entry name" value="RND_mfp"/>
    <property type="match status" value="1"/>
</dbReference>
<keyword evidence="7" id="KW-1185">Reference proteome</keyword>
<comment type="similarity">
    <text evidence="1">Belongs to the membrane fusion protein (MFP) (TC 8.A.1) family.</text>
</comment>
<organism evidence="6 7">
    <name type="scientific">Cellvibrio polysaccharolyticus</name>
    <dbReference type="NCBI Taxonomy" id="2082724"/>
    <lineage>
        <taxon>Bacteria</taxon>
        <taxon>Pseudomonadati</taxon>
        <taxon>Pseudomonadota</taxon>
        <taxon>Gammaproteobacteria</taxon>
        <taxon>Cellvibrionales</taxon>
        <taxon>Cellvibrionaceae</taxon>
        <taxon>Cellvibrio</taxon>
    </lineage>
</organism>
<feature type="domain" description="Multidrug resistance protein MdtA-like barrel-sandwich hybrid" evidence="3">
    <location>
        <begin position="86"/>
        <end position="224"/>
    </location>
</feature>
<dbReference type="Gene3D" id="2.40.50.100">
    <property type="match status" value="1"/>
</dbReference>
<reference evidence="6" key="1">
    <citation type="submission" date="2018-07" db="EMBL/GenBank/DDBJ databases">
        <title>Genome assembly of strain Ka43.</title>
        <authorList>
            <person name="Kukolya J."/>
            <person name="Nagy I."/>
            <person name="Horvath B."/>
            <person name="Toth A."/>
        </authorList>
    </citation>
    <scope>NUCLEOTIDE SEQUENCE</scope>
    <source>
        <strain evidence="6">KB43</strain>
    </source>
</reference>
<dbReference type="GO" id="GO:0015562">
    <property type="term" value="F:efflux transmembrane transporter activity"/>
    <property type="evidence" value="ECO:0007669"/>
    <property type="project" value="TreeGrafter"/>
</dbReference>
<protein>
    <submittedName>
        <fullName evidence="6">Efflux RND transporter periplasmic adaptor subunit</fullName>
    </submittedName>
</protein>
<dbReference type="InterPro" id="IPR058792">
    <property type="entry name" value="Beta-barrel_RND_2"/>
</dbReference>
<dbReference type="AlphaFoldDB" id="A0A928UYX0"/>
<evidence type="ECO:0000259" key="4">
    <source>
        <dbReference type="Pfam" id="PF25954"/>
    </source>
</evidence>
<feature type="transmembrane region" description="Helical" evidence="2">
    <location>
        <begin position="20"/>
        <end position="40"/>
    </location>
</feature>
<evidence type="ECO:0000256" key="1">
    <source>
        <dbReference type="ARBA" id="ARBA00009477"/>
    </source>
</evidence>
<evidence type="ECO:0000259" key="3">
    <source>
        <dbReference type="Pfam" id="PF25917"/>
    </source>
</evidence>
<keyword evidence="2" id="KW-1133">Transmembrane helix</keyword>
<dbReference type="SUPFAM" id="SSF111369">
    <property type="entry name" value="HlyD-like secretion proteins"/>
    <property type="match status" value="1"/>
</dbReference>
<comment type="caution">
    <text evidence="6">The sequence shown here is derived from an EMBL/GenBank/DDBJ whole genome shotgun (WGS) entry which is preliminary data.</text>
</comment>
<keyword evidence="2" id="KW-0472">Membrane</keyword>
<dbReference type="InterPro" id="IPR058625">
    <property type="entry name" value="MdtA-like_BSH"/>
</dbReference>